<comment type="similarity">
    <text evidence="1">Belongs to the enoyl-CoA hydratase/isomerase family.</text>
</comment>
<dbReference type="InterPro" id="IPR029045">
    <property type="entry name" value="ClpP/crotonase-like_dom_sf"/>
</dbReference>
<keyword evidence="4" id="KW-1185">Reference proteome</keyword>
<proteinExistence type="inferred from homology"/>
<dbReference type="CDD" id="cd06558">
    <property type="entry name" value="crotonase-like"/>
    <property type="match status" value="1"/>
</dbReference>
<dbReference type="RefSeq" id="WP_183353047.1">
    <property type="nucleotide sequence ID" value="NZ_BLXX01000001.1"/>
</dbReference>
<dbReference type="Gene3D" id="3.90.226.10">
    <property type="entry name" value="2-enoyl-CoA Hydratase, Chain A, domain 1"/>
    <property type="match status" value="1"/>
</dbReference>
<dbReference type="FunFam" id="1.10.12.10:FF:000001">
    <property type="entry name" value="Probable enoyl-CoA hydratase, mitochondrial"/>
    <property type="match status" value="1"/>
</dbReference>
<dbReference type="InterPro" id="IPR001753">
    <property type="entry name" value="Enoyl-CoA_hydra/iso"/>
</dbReference>
<comment type="caution">
    <text evidence="3">The sequence shown here is derived from an EMBL/GenBank/DDBJ whole genome shotgun (WGS) entry which is preliminary data.</text>
</comment>
<dbReference type="AlphaFoldDB" id="A0A6V8ME15"/>
<keyword evidence="2" id="KW-0456">Lyase</keyword>
<dbReference type="PANTHER" id="PTHR11941">
    <property type="entry name" value="ENOYL-COA HYDRATASE-RELATED"/>
    <property type="match status" value="1"/>
</dbReference>
<dbReference type="SUPFAM" id="SSF52096">
    <property type="entry name" value="ClpP/crotonase"/>
    <property type="match status" value="1"/>
</dbReference>
<evidence type="ECO:0000313" key="4">
    <source>
        <dbReference type="Proteomes" id="UP000556026"/>
    </source>
</evidence>
<organism evidence="3 4">
    <name type="scientific">Geomonas silvestris</name>
    <dbReference type="NCBI Taxonomy" id="2740184"/>
    <lineage>
        <taxon>Bacteria</taxon>
        <taxon>Pseudomonadati</taxon>
        <taxon>Thermodesulfobacteriota</taxon>
        <taxon>Desulfuromonadia</taxon>
        <taxon>Geobacterales</taxon>
        <taxon>Geobacteraceae</taxon>
        <taxon>Geomonas</taxon>
    </lineage>
</organism>
<dbReference type="GO" id="GO:0006635">
    <property type="term" value="P:fatty acid beta-oxidation"/>
    <property type="evidence" value="ECO:0007669"/>
    <property type="project" value="TreeGrafter"/>
</dbReference>
<protein>
    <submittedName>
        <fullName evidence="3">3-hydroxybutyryl-CoA dehydratase</fullName>
    </submittedName>
</protein>
<dbReference type="PANTHER" id="PTHR11941:SF54">
    <property type="entry name" value="ENOYL-COA HYDRATASE, MITOCHONDRIAL"/>
    <property type="match status" value="1"/>
</dbReference>
<accession>A0A6V8ME15</accession>
<sequence length="250" mass="26216">MYKKSELIDLQVAEGIATLSLKGSRFDGEFLKLLFSAFTGLKSDPEVAGLLITGLDGAAEASGATPMEVAAYSALGQRVMFALDALGKPVIAAAAGAVCGPGVELALSCDFIVAGRSASFAFPGILSGAIPCFGGTQRLTRAIGKARAKELFFTGRAVSADEAQAMGLVNRVYEDAELLASAQELLFGICRQGTLAIRMAKEIVDAGQGIDLKTACLMERDAFALCFATLDQREGMGSFLERRPANFKGR</sequence>
<dbReference type="EMBL" id="BLXX01000001">
    <property type="protein sequence ID" value="GFO58197.1"/>
    <property type="molecule type" value="Genomic_DNA"/>
</dbReference>
<dbReference type="GO" id="GO:0016836">
    <property type="term" value="F:hydro-lyase activity"/>
    <property type="evidence" value="ECO:0007669"/>
    <property type="project" value="UniProtKB-ARBA"/>
</dbReference>
<evidence type="ECO:0000313" key="3">
    <source>
        <dbReference type="EMBL" id="GFO58197.1"/>
    </source>
</evidence>
<gene>
    <name evidence="3" type="ORF">GMST_05220</name>
</gene>
<evidence type="ECO:0000256" key="1">
    <source>
        <dbReference type="ARBA" id="ARBA00005254"/>
    </source>
</evidence>
<dbReference type="InterPro" id="IPR014748">
    <property type="entry name" value="Enoyl-CoA_hydra_C"/>
</dbReference>
<evidence type="ECO:0000256" key="2">
    <source>
        <dbReference type="ARBA" id="ARBA00023239"/>
    </source>
</evidence>
<dbReference type="Proteomes" id="UP000556026">
    <property type="component" value="Unassembled WGS sequence"/>
</dbReference>
<name>A0A6V8ME15_9BACT</name>
<dbReference type="Pfam" id="PF00378">
    <property type="entry name" value="ECH_1"/>
    <property type="match status" value="1"/>
</dbReference>
<dbReference type="Gene3D" id="1.10.12.10">
    <property type="entry name" value="Lyase 2-enoyl-coa Hydratase, Chain A, domain 2"/>
    <property type="match status" value="1"/>
</dbReference>
<reference evidence="4" key="1">
    <citation type="submission" date="2020-06" db="EMBL/GenBank/DDBJ databases">
        <title>Draft genomic sequence of Geomonas sp. Red330.</title>
        <authorList>
            <person name="Itoh H."/>
            <person name="Zhenxing X."/>
            <person name="Ushijima N."/>
            <person name="Masuda Y."/>
            <person name="Shiratori Y."/>
            <person name="Senoo K."/>
        </authorList>
    </citation>
    <scope>NUCLEOTIDE SEQUENCE [LARGE SCALE GENOMIC DNA]</scope>
    <source>
        <strain evidence="4">Red330</strain>
    </source>
</reference>